<dbReference type="RefSeq" id="WP_005521451.1">
    <property type="nucleotide sequence ID" value="NZ_EQ973329.1"/>
</dbReference>
<reference evidence="1 2" key="1">
    <citation type="submission" date="2009-01" db="EMBL/GenBank/DDBJ databases">
        <authorList>
            <person name="Fulton L."/>
            <person name="Clifton S."/>
            <person name="Chinwalla A.T."/>
            <person name="Mitreva M."/>
            <person name="Sodergren E."/>
            <person name="Weinstock G."/>
            <person name="Clifton S."/>
            <person name="Dooling D.J."/>
            <person name="Fulton B."/>
            <person name="Minx P."/>
            <person name="Pepin K.H."/>
            <person name="Johnson M."/>
            <person name="Bhonagiri V."/>
            <person name="Nash W.E."/>
            <person name="Mardis E.R."/>
            <person name="Wilson R.K."/>
        </authorList>
    </citation>
    <scope>NUCLEOTIDE SEQUENCE [LARGE SCALE GENOMIC DNA]</scope>
    <source>
        <strain evidence="1 2">ATCC 33806</strain>
    </source>
</reference>
<organism evidence="1 2">
    <name type="scientific">Corynebacterium matruchotii ATCC 33806</name>
    <dbReference type="NCBI Taxonomy" id="566549"/>
    <lineage>
        <taxon>Bacteria</taxon>
        <taxon>Bacillati</taxon>
        <taxon>Actinomycetota</taxon>
        <taxon>Actinomycetes</taxon>
        <taxon>Mycobacteriales</taxon>
        <taxon>Corynebacteriaceae</taxon>
        <taxon>Corynebacterium</taxon>
    </lineage>
</organism>
<dbReference type="AlphaFoldDB" id="C0E3W9"/>
<dbReference type="Proteomes" id="UP000006247">
    <property type="component" value="Unassembled WGS sequence"/>
</dbReference>
<sequence>MDREELIRILQQHPGIAKVTEEPLPADPNEADSIVIHFDDGTVAHMNPGLTSPLVPDETKDDLIQRIIHTVDTMKVNMTDFDPASLTNIVPLVRAADYFADHGEGSADAYGWLTDYIGFGLAIDEPKILRIINDSQLPEGHDEFDILQLQSQAIENLHTMSEYLTVSEVGLGPNVVAVSRPADNESAWFADAAGMENALVELYNQTHTTWLVIPARRNQLFFVNSDATPEEWRGLLDLLEPALDAHDCLHPLPHLIVDGQWEERLPPTDTDWGRRFRKLQLTAQSRIYNVLARTLAAHMAGRNQEQQGQPSEAGFEIADFTVYSINDELYSVAEITETAQRTSVPITDMIFIADGDSMLYMMFTDLCRECPHLVEPQDDQHPPRAIITRPTPRDYERLREFTLA</sequence>
<gene>
    <name evidence="1" type="ORF">CORMATOL_01689</name>
</gene>
<evidence type="ECO:0000313" key="1">
    <source>
        <dbReference type="EMBL" id="EEG26862.1"/>
    </source>
</evidence>
<proteinExistence type="predicted"/>
<dbReference type="EMBL" id="ACEB01000022">
    <property type="protein sequence ID" value="EEG26862.1"/>
    <property type="molecule type" value="Genomic_DNA"/>
</dbReference>
<name>C0E3W9_9CORY</name>
<dbReference type="HOGENOM" id="CLU_680982_0_0_11"/>
<accession>C0E3W9</accession>
<protein>
    <submittedName>
        <fullName evidence="1">Uncharacterized protein</fullName>
    </submittedName>
</protein>
<evidence type="ECO:0000313" key="2">
    <source>
        <dbReference type="Proteomes" id="UP000006247"/>
    </source>
</evidence>
<comment type="caution">
    <text evidence="1">The sequence shown here is derived from an EMBL/GenBank/DDBJ whole genome shotgun (WGS) entry which is preliminary data.</text>
</comment>